<protein>
    <recommendedName>
        <fullName evidence="2">BZIP domain-containing protein</fullName>
    </recommendedName>
</protein>
<dbReference type="SMART" id="SM00338">
    <property type="entry name" value="BRLZ"/>
    <property type="match status" value="1"/>
</dbReference>
<feature type="region of interest" description="Disordered" evidence="1">
    <location>
        <begin position="234"/>
        <end position="262"/>
    </location>
</feature>
<evidence type="ECO:0000259" key="2">
    <source>
        <dbReference type="PROSITE" id="PS50217"/>
    </source>
</evidence>
<evidence type="ECO:0000313" key="3">
    <source>
        <dbReference type="EMBL" id="TDL28559.1"/>
    </source>
</evidence>
<dbReference type="Gene3D" id="1.20.5.170">
    <property type="match status" value="1"/>
</dbReference>
<feature type="domain" description="BZIP" evidence="2">
    <location>
        <begin position="16"/>
        <end position="63"/>
    </location>
</feature>
<dbReference type="InterPro" id="IPR004827">
    <property type="entry name" value="bZIP"/>
</dbReference>
<feature type="region of interest" description="Disordered" evidence="1">
    <location>
        <begin position="1"/>
        <end position="41"/>
    </location>
</feature>
<feature type="compositionally biased region" description="Basic residues" evidence="1">
    <location>
        <begin position="28"/>
        <end position="39"/>
    </location>
</feature>
<dbReference type="GO" id="GO:0003700">
    <property type="term" value="F:DNA-binding transcription factor activity"/>
    <property type="evidence" value="ECO:0007669"/>
    <property type="project" value="InterPro"/>
</dbReference>
<dbReference type="CDD" id="cd14686">
    <property type="entry name" value="bZIP"/>
    <property type="match status" value="1"/>
</dbReference>
<dbReference type="OrthoDB" id="3264307at2759"/>
<feature type="region of interest" description="Disordered" evidence="1">
    <location>
        <begin position="369"/>
        <end position="392"/>
    </location>
</feature>
<accession>A0A4Y7QNW8</accession>
<name>A0A4Y7QNW8_9AGAM</name>
<organism evidence="3 4">
    <name type="scientific">Rickenella mellea</name>
    <dbReference type="NCBI Taxonomy" id="50990"/>
    <lineage>
        <taxon>Eukaryota</taxon>
        <taxon>Fungi</taxon>
        <taxon>Dikarya</taxon>
        <taxon>Basidiomycota</taxon>
        <taxon>Agaricomycotina</taxon>
        <taxon>Agaricomycetes</taxon>
        <taxon>Hymenochaetales</taxon>
        <taxon>Rickenellaceae</taxon>
        <taxon>Rickenella</taxon>
    </lineage>
</organism>
<dbReference type="SUPFAM" id="SSF57959">
    <property type="entry name" value="Leucine zipper domain"/>
    <property type="match status" value="1"/>
</dbReference>
<dbReference type="STRING" id="50990.A0A4Y7QNW8"/>
<dbReference type="InterPro" id="IPR046347">
    <property type="entry name" value="bZIP_sf"/>
</dbReference>
<feature type="compositionally biased region" description="Basic and acidic residues" evidence="1">
    <location>
        <begin position="13"/>
        <end position="27"/>
    </location>
</feature>
<feature type="region of interest" description="Disordered" evidence="1">
    <location>
        <begin position="55"/>
        <end position="103"/>
    </location>
</feature>
<dbReference type="Proteomes" id="UP000294933">
    <property type="component" value="Unassembled WGS sequence"/>
</dbReference>
<feature type="compositionally biased region" description="Polar residues" evidence="1">
    <location>
        <begin position="304"/>
        <end position="320"/>
    </location>
</feature>
<feature type="region of interest" description="Disordered" evidence="1">
    <location>
        <begin position="304"/>
        <end position="330"/>
    </location>
</feature>
<feature type="compositionally biased region" description="Basic and acidic residues" evidence="1">
    <location>
        <begin position="246"/>
        <end position="262"/>
    </location>
</feature>
<dbReference type="PROSITE" id="PS50217">
    <property type="entry name" value="BZIP"/>
    <property type="match status" value="1"/>
</dbReference>
<sequence length="458" mass="52622">MSSPSPSSSSHSIPDDSTKERRRERNRLAAQKHRLRRTQRMSQLEEQVLALQKEKHALVSQLNPPHRDLNSPPWDDHAPQRKRPRTLSRAAITSTQDPPDDVVTDTGYVSRLEDRIIELERWTEDLNGSLQDALDSEARLKADLHAQIARTDSQSRQFHDTIRAYDVERERKQHEIDMLKRQIADDARTELDNDESRHQKVISDLRSQNTTLKEMLEGAEVALELQRRENDLLRDRLSSSSSLSKAEAERASSDLRDAEDDARWQRKCRADAEVKWAEKLEAAQQEHKEKLLALQDENQRLTESLNVESRSARQLSSAKSKLTRMESENSRLREMMGSYEQKLESLEHAVEQHSTDHDALAEENAKLRQELDASHETSTAASAERLKAEEDGDHIRDLARQLREQHADAEAQACEWREKLAEAEREKTQLSEKVSSLLGALEKVRDFLTSKGIPIDLD</sequence>
<feature type="compositionally biased region" description="Low complexity" evidence="1">
    <location>
        <begin position="1"/>
        <end position="12"/>
    </location>
</feature>
<dbReference type="PROSITE" id="PS00036">
    <property type="entry name" value="BZIP_BASIC"/>
    <property type="match status" value="1"/>
</dbReference>
<dbReference type="Pfam" id="PF00170">
    <property type="entry name" value="bZIP_1"/>
    <property type="match status" value="1"/>
</dbReference>
<keyword evidence="4" id="KW-1185">Reference proteome</keyword>
<dbReference type="EMBL" id="ML170157">
    <property type="protein sequence ID" value="TDL28559.1"/>
    <property type="molecule type" value="Genomic_DNA"/>
</dbReference>
<reference evidence="3 4" key="1">
    <citation type="submission" date="2018-06" db="EMBL/GenBank/DDBJ databases">
        <title>A transcriptomic atlas of mushroom development highlights an independent origin of complex multicellularity.</title>
        <authorList>
            <consortium name="DOE Joint Genome Institute"/>
            <person name="Krizsan K."/>
            <person name="Almasi E."/>
            <person name="Merenyi Z."/>
            <person name="Sahu N."/>
            <person name="Viragh M."/>
            <person name="Koszo T."/>
            <person name="Mondo S."/>
            <person name="Kiss B."/>
            <person name="Balint B."/>
            <person name="Kues U."/>
            <person name="Barry K."/>
            <person name="Hegedus J.C."/>
            <person name="Henrissat B."/>
            <person name="Johnson J."/>
            <person name="Lipzen A."/>
            <person name="Ohm R."/>
            <person name="Nagy I."/>
            <person name="Pangilinan J."/>
            <person name="Yan J."/>
            <person name="Xiong Y."/>
            <person name="Grigoriev I.V."/>
            <person name="Hibbett D.S."/>
            <person name="Nagy L.G."/>
        </authorList>
    </citation>
    <scope>NUCLEOTIDE SEQUENCE [LARGE SCALE GENOMIC DNA]</scope>
    <source>
        <strain evidence="3 4">SZMC22713</strain>
    </source>
</reference>
<proteinExistence type="predicted"/>
<gene>
    <name evidence="3" type="ORF">BD410DRAFT_798803</name>
</gene>
<feature type="compositionally biased region" description="Basic and acidic residues" evidence="1">
    <location>
        <begin position="65"/>
        <end position="79"/>
    </location>
</feature>
<dbReference type="AlphaFoldDB" id="A0A4Y7QNW8"/>
<evidence type="ECO:0000313" key="4">
    <source>
        <dbReference type="Proteomes" id="UP000294933"/>
    </source>
</evidence>
<dbReference type="VEuPathDB" id="FungiDB:BD410DRAFT_798803"/>
<evidence type="ECO:0000256" key="1">
    <source>
        <dbReference type="SAM" id="MobiDB-lite"/>
    </source>
</evidence>